<dbReference type="Proteomes" id="UP001222403">
    <property type="component" value="Chromosome"/>
</dbReference>
<reference evidence="1" key="1">
    <citation type="journal article" date="2022" name="Front. Microbiol.">
        <title>Identification of a novel aminoglycoside O-nucleotidyltransferase AadA33 in Providencia vermicola.</title>
        <authorList>
            <person name="Feng C."/>
            <person name="Gao M."/>
            <person name="Jiang W."/>
            <person name="Shi W."/>
            <person name="Li A."/>
            <person name="Liu S."/>
            <person name="Zhang L."/>
            <person name="Zhang X."/>
            <person name="Li Q."/>
            <person name="Lin H."/>
            <person name="Lu J."/>
            <person name="Li K."/>
            <person name="Zhang H."/>
            <person name="Hu Y."/>
            <person name="Bao Q."/>
            <person name="Lin X."/>
        </authorList>
    </citation>
    <scope>NUCLEOTIDE SEQUENCE</scope>
    <source>
        <strain evidence="1">P13</strain>
    </source>
</reference>
<dbReference type="AlphaFoldDB" id="A0AAX3RZR6"/>
<organism evidence="2 4">
    <name type="scientific">Providencia vermicola</name>
    <dbReference type="NCBI Taxonomy" id="333965"/>
    <lineage>
        <taxon>Bacteria</taxon>
        <taxon>Pseudomonadati</taxon>
        <taxon>Pseudomonadota</taxon>
        <taxon>Gammaproteobacteria</taxon>
        <taxon>Enterobacterales</taxon>
        <taxon>Morganellaceae</taxon>
        <taxon>Providencia</taxon>
    </lineage>
</organism>
<dbReference type="EMBL" id="CP116222">
    <property type="protein sequence ID" value="WFC07109.1"/>
    <property type="molecule type" value="Genomic_DNA"/>
</dbReference>
<name>A0AAX3RZR6_9GAMM</name>
<dbReference type="EMBL" id="CP097327">
    <property type="protein sequence ID" value="USB38174.1"/>
    <property type="molecule type" value="Genomic_DNA"/>
</dbReference>
<sequence>MKTSQHHPSVKYINQTVAAHAEMLKRGNLTTETIAESCRIKRNNLEAKYNFLNEIHSTKPTSITLSTPVKYDDNACQVQQTKIDAAINTANILNKSQLPSLPSLSLPFSYSLKPSMSKNTIKTNERHICDNQSTSPLNVKKPTSECHLQQKLEQLKSKCHHVLDKLEANRYSAESLKDRSMLYLKKSELNASLIGTNYSALDLVWYMDKKEQTQSEKDTIIKHFTQPKPISYQKGSRIPLKIATTTKELNPPKKEQSIHQTAHVISSHSQGTGRVIINGQVKRGLTGIALSPCVSETHNKADPQQIQNKGNRINHTKNISTQSSRKIKKTITPNNAQNAPVIIRKTFATLEEQQASVERLYKKR</sequence>
<dbReference type="RefSeq" id="WP_251464919.1">
    <property type="nucleotide sequence ID" value="NZ_CP097327.1"/>
</dbReference>
<evidence type="ECO:0000313" key="3">
    <source>
        <dbReference type="Proteomes" id="UP001057142"/>
    </source>
</evidence>
<accession>A0AAX3RZR6</accession>
<dbReference type="Proteomes" id="UP001057142">
    <property type="component" value="Chromosome"/>
</dbReference>
<proteinExistence type="predicted"/>
<keyword evidence="3" id="KW-1185">Reference proteome</keyword>
<gene>
    <name evidence="1" type="ORF">M5J11_06770</name>
    <name evidence="2" type="ORF">PG365_01600</name>
</gene>
<reference evidence="2" key="2">
    <citation type="submission" date="2023-01" db="EMBL/GenBank/DDBJ databases">
        <title>The prevalence of carbapenem-resistant bacteria in aquaculture in China and the genetic diversity of carbapenem-resistant genes.</title>
        <authorList>
            <person name="Wen R."/>
        </authorList>
    </citation>
    <scope>NUCLEOTIDE SEQUENCE</scope>
    <source>
        <strain evidence="2">PVA41-chromosome</strain>
    </source>
</reference>
<evidence type="ECO:0000313" key="1">
    <source>
        <dbReference type="EMBL" id="USB38174.1"/>
    </source>
</evidence>
<evidence type="ECO:0000313" key="4">
    <source>
        <dbReference type="Proteomes" id="UP001222403"/>
    </source>
</evidence>
<evidence type="ECO:0000313" key="2">
    <source>
        <dbReference type="EMBL" id="WFC07109.1"/>
    </source>
</evidence>
<protein>
    <submittedName>
        <fullName evidence="2">Uncharacterized protein</fullName>
    </submittedName>
</protein>